<dbReference type="eggNOG" id="ENOG50314VX">
    <property type="taxonomic scope" value="Bacteria"/>
</dbReference>
<organism evidence="1 2">
    <name type="scientific">Afipia carboxidovorans (strain ATCC 49405 / DSM 1227 / KCTC 32145 / OM5)</name>
    <name type="common">Oligotropha carboxidovorans</name>
    <dbReference type="NCBI Taxonomy" id="504832"/>
    <lineage>
        <taxon>Bacteria</taxon>
        <taxon>Pseudomonadati</taxon>
        <taxon>Pseudomonadota</taxon>
        <taxon>Alphaproteobacteria</taxon>
        <taxon>Hyphomicrobiales</taxon>
        <taxon>Nitrobacteraceae</taxon>
        <taxon>Afipia</taxon>
    </lineage>
</organism>
<sequence>MAEMADETTFKLRYVGSRFNGARLPVDVLLDLPAFRDLLVAFAKEEWRNANDRKRVPKGFDKSISFDLVDIEDGSAVPNLTWSRDTAQRSLPGFGDKLLEVIHGSFDSVVNLIDEAGHQRFPKSLSSEHIRALNRLGSGLRHDERIEFLGTKSADGNVIYLDSHRRKALITRVRETYQARFESIGHLCGSVANDDGSGHIVVSTKEHGEINIPVDADRVRDEFDGSIDAQVQLDLQIEMDNDDRLRSIVNVFDVGLIDAEIGEDLLRCSSRLSELQSLPPGWRDGNGLSISSNAIDVATRFIAKRPFLAKQYRIYPTEDGGILFEFETNGWDISVEFLPSGEIEMYGVKIDSDEELEPTKFANLESDFIAAFDRGVKG</sequence>
<gene>
    <name evidence="1" type="ordered locus">OCA5_c18930</name>
</gene>
<evidence type="ECO:0000313" key="1">
    <source>
        <dbReference type="EMBL" id="AEI06606.1"/>
    </source>
</evidence>
<evidence type="ECO:0000313" key="2">
    <source>
        <dbReference type="Proteomes" id="UP000007730"/>
    </source>
</evidence>
<keyword evidence="2" id="KW-1185">Reference proteome</keyword>
<dbReference type="OrthoDB" id="8456019at2"/>
<dbReference type="STRING" id="504832.OCA5_c18930"/>
<dbReference type="Proteomes" id="UP000007730">
    <property type="component" value="Chromosome"/>
</dbReference>
<dbReference type="RefSeq" id="WP_013913106.1">
    <property type="nucleotide sequence ID" value="NC_011386.1"/>
</dbReference>
<protein>
    <submittedName>
        <fullName evidence="1">Uncharacterized protein</fullName>
    </submittedName>
</protein>
<dbReference type="AlphaFoldDB" id="F8BUF3"/>
<dbReference type="PATRIC" id="fig|504832.7.peg.2018"/>
<reference evidence="1 2" key="1">
    <citation type="journal article" date="2011" name="J. Bacteriol.">
        <title>Complete genome sequences of the chemolithoautotrophic Oligotropha carboxidovorans strains OM4 and OM5.</title>
        <authorList>
            <person name="Volland S."/>
            <person name="Rachinger M."/>
            <person name="Strittmatter A."/>
            <person name="Daniel R."/>
            <person name="Gottschalk G."/>
            <person name="Meyer O."/>
        </authorList>
    </citation>
    <scope>NUCLEOTIDE SEQUENCE [LARGE SCALE GENOMIC DNA]</scope>
    <source>
        <strain evidence="2">ATCC 49405 / DSM 1227 / KCTC 32145 / OM5</strain>
    </source>
</reference>
<dbReference type="HOGENOM" id="CLU_728960_0_0_5"/>
<dbReference type="EMBL" id="CP002826">
    <property type="protein sequence ID" value="AEI06606.1"/>
    <property type="molecule type" value="Genomic_DNA"/>
</dbReference>
<proteinExistence type="predicted"/>
<name>F8BUF3_AFIC5</name>
<dbReference type="KEGG" id="ocg:OCA5_c18930"/>
<accession>F8BUF3</accession>